<evidence type="ECO:0000256" key="2">
    <source>
        <dbReference type="ARBA" id="ARBA00022840"/>
    </source>
</evidence>
<sequence>MTAVNALQRYVGALRRVLQPGLPARAAGSYLIRKGSGYLIEAGPEVLDLAAFRELVGTAAAALAGGEPDAALDAYARGLNLWHGPAGDGLRSDTAVAAIFAALDREFLDACVAAAEIAGALGRPEPVLPALRLAAAMAPLHEPVHAGLIATLGASGQQSEALSVFHAVRRRLVEELGVEPGPAIRRAHRQVLASPAPEPAPGAHAAGVFVGRAAELAMLRRTVESAPGLVLVEGEPGSGKTRLLEEMASAAGQRGVRTVWGRCLDGAGTPSMWPWTQALPVLVDDLPAGELRRLVASYDDDPAPPDQGRRSRLFDQVVAVFAAAGPVLLILDDLQWADVASLELFTHLATRLPGRTVLVGAFRDRAPVPGSDLRRALASIERVPGRRRIRLGPLTPAEVTDLLRAETGEEPGAAVVRGIHARTAGNPFFVRELARFPAVSGSAEVPASVRDVVRDRMDGLDDQARELLQVAAFIGRDVDPALLAGVLGVDVPVEPLTARGLLDLAGDTLRFPHDLVREAIAGTTPSPGANHLHLRIADALERTGPGSAAAERLAHHLWSAGPLADPARTAAALLRAADQAAAKSALEAAARHLNSAARVARTAGLAEVELAALTRLTAVAGMSAGYHSSAPEMLRRAEHLARVLGREREATDLLFSRRAAHSQAVELQVSGRLAGQLFEQGNASADPVVRAYGLHAWGIHQWDLGNVGEAVRHLNQMSRVIRDDRGAEPLRYDLRLMSAGMLAETTALHGDLPTARAMLDALAAEAGDDPYAITVAASFAARTAAMAGDRSWARAAAERGIAADPGFSYTFFGTYLRLARCWASADAAAAASAAKIISERLLDPPRSNLHTWYGLLAEMWLTAGRLDEATAALDRAEHFLEAHGQRYAEGLLLLLRARLRHARGEPAATVRAAAERARALSAEREAHLFARRATEFLATIK</sequence>
<proteinExistence type="predicted"/>
<dbReference type="SUPFAM" id="SSF48452">
    <property type="entry name" value="TPR-like"/>
    <property type="match status" value="1"/>
</dbReference>
<reference evidence="4" key="1">
    <citation type="submission" date="2021-01" db="EMBL/GenBank/DDBJ databases">
        <title>Whole genome shotgun sequence of Actinoplanes tereljensis NBRC 105297.</title>
        <authorList>
            <person name="Komaki H."/>
            <person name="Tamura T."/>
        </authorList>
    </citation>
    <scope>NUCLEOTIDE SEQUENCE</scope>
    <source>
        <strain evidence="4">NBRC 105297</strain>
    </source>
</reference>
<evidence type="ECO:0000313" key="5">
    <source>
        <dbReference type="Proteomes" id="UP000623608"/>
    </source>
</evidence>
<protein>
    <recommendedName>
        <fullName evidence="3">Bacterial transcriptional activator domain-containing protein</fullName>
    </recommendedName>
</protein>
<dbReference type="Gene3D" id="1.25.40.10">
    <property type="entry name" value="Tetratricopeptide repeat domain"/>
    <property type="match status" value="1"/>
</dbReference>
<name>A0A919TV56_9ACTN</name>
<dbReference type="Pfam" id="PF13191">
    <property type="entry name" value="AAA_16"/>
    <property type="match status" value="1"/>
</dbReference>
<dbReference type="GO" id="GO:0005737">
    <property type="term" value="C:cytoplasm"/>
    <property type="evidence" value="ECO:0007669"/>
    <property type="project" value="TreeGrafter"/>
</dbReference>
<dbReference type="SUPFAM" id="SSF52540">
    <property type="entry name" value="P-loop containing nucleoside triphosphate hydrolases"/>
    <property type="match status" value="1"/>
</dbReference>
<feature type="domain" description="Bacterial transcriptional activator" evidence="3">
    <location>
        <begin position="47"/>
        <end position="192"/>
    </location>
</feature>
<dbReference type="Proteomes" id="UP000623608">
    <property type="component" value="Unassembled WGS sequence"/>
</dbReference>
<evidence type="ECO:0000313" key="4">
    <source>
        <dbReference type="EMBL" id="GIF23571.1"/>
    </source>
</evidence>
<dbReference type="InterPro" id="IPR005158">
    <property type="entry name" value="BTAD"/>
</dbReference>
<keyword evidence="1" id="KW-0547">Nucleotide-binding</keyword>
<keyword evidence="5" id="KW-1185">Reference proteome</keyword>
<dbReference type="GO" id="GO:0004016">
    <property type="term" value="F:adenylate cyclase activity"/>
    <property type="evidence" value="ECO:0007669"/>
    <property type="project" value="TreeGrafter"/>
</dbReference>
<organism evidence="4 5">
    <name type="scientific">Paractinoplanes tereljensis</name>
    <dbReference type="NCBI Taxonomy" id="571912"/>
    <lineage>
        <taxon>Bacteria</taxon>
        <taxon>Bacillati</taxon>
        <taxon>Actinomycetota</taxon>
        <taxon>Actinomycetes</taxon>
        <taxon>Micromonosporales</taxon>
        <taxon>Micromonosporaceae</taxon>
        <taxon>Paractinoplanes</taxon>
    </lineage>
</organism>
<dbReference type="InterPro" id="IPR027417">
    <property type="entry name" value="P-loop_NTPase"/>
</dbReference>
<evidence type="ECO:0000256" key="1">
    <source>
        <dbReference type="ARBA" id="ARBA00022741"/>
    </source>
</evidence>
<dbReference type="SMART" id="SM01043">
    <property type="entry name" value="BTAD"/>
    <property type="match status" value="1"/>
</dbReference>
<dbReference type="CDD" id="cd15831">
    <property type="entry name" value="BTAD"/>
    <property type="match status" value="1"/>
</dbReference>
<dbReference type="EMBL" id="BOMY01000041">
    <property type="protein sequence ID" value="GIF23571.1"/>
    <property type="molecule type" value="Genomic_DNA"/>
</dbReference>
<comment type="caution">
    <text evidence="4">The sequence shown here is derived from an EMBL/GenBank/DDBJ whole genome shotgun (WGS) entry which is preliminary data.</text>
</comment>
<dbReference type="Pfam" id="PF03704">
    <property type="entry name" value="BTAD"/>
    <property type="match status" value="1"/>
</dbReference>
<evidence type="ECO:0000259" key="3">
    <source>
        <dbReference type="SMART" id="SM01043"/>
    </source>
</evidence>
<dbReference type="PANTHER" id="PTHR16305">
    <property type="entry name" value="TESTICULAR SOLUBLE ADENYLYL CYCLASE"/>
    <property type="match status" value="1"/>
</dbReference>
<accession>A0A919TV56</accession>
<gene>
    <name evidence="4" type="ORF">Ate02nite_63010</name>
</gene>
<dbReference type="GO" id="GO:0005524">
    <property type="term" value="F:ATP binding"/>
    <property type="evidence" value="ECO:0007669"/>
    <property type="project" value="UniProtKB-KW"/>
</dbReference>
<dbReference type="AlphaFoldDB" id="A0A919TV56"/>
<dbReference type="PANTHER" id="PTHR16305:SF35">
    <property type="entry name" value="TRANSCRIPTIONAL ACTIVATOR DOMAIN"/>
    <property type="match status" value="1"/>
</dbReference>
<keyword evidence="2" id="KW-0067">ATP-binding</keyword>
<dbReference type="InterPro" id="IPR011990">
    <property type="entry name" value="TPR-like_helical_dom_sf"/>
</dbReference>
<dbReference type="InterPro" id="IPR041664">
    <property type="entry name" value="AAA_16"/>
</dbReference>